<gene>
    <name evidence="2" type="ORF">THRCLA_01687</name>
</gene>
<dbReference type="PANTHER" id="PTHR13366">
    <property type="entry name" value="MALARIA ANTIGEN-RELATED"/>
    <property type="match status" value="1"/>
</dbReference>
<evidence type="ECO:0000313" key="2">
    <source>
        <dbReference type="EMBL" id="OQS06264.1"/>
    </source>
</evidence>
<dbReference type="OrthoDB" id="66533at2759"/>
<evidence type="ECO:0000313" key="3">
    <source>
        <dbReference type="Proteomes" id="UP000243217"/>
    </source>
</evidence>
<dbReference type="InterPro" id="IPR025283">
    <property type="entry name" value="DUF4042"/>
</dbReference>
<dbReference type="EMBL" id="JNBS01000362">
    <property type="protein sequence ID" value="OQS06264.1"/>
    <property type="molecule type" value="Genomic_DNA"/>
</dbReference>
<organism evidence="2 3">
    <name type="scientific">Thraustotheca clavata</name>
    <dbReference type="NCBI Taxonomy" id="74557"/>
    <lineage>
        <taxon>Eukaryota</taxon>
        <taxon>Sar</taxon>
        <taxon>Stramenopiles</taxon>
        <taxon>Oomycota</taxon>
        <taxon>Saprolegniomycetes</taxon>
        <taxon>Saprolegniales</taxon>
        <taxon>Achlyaceae</taxon>
        <taxon>Thraustotheca</taxon>
    </lineage>
</organism>
<dbReference type="Pfam" id="PF13251">
    <property type="entry name" value="DUF4042"/>
    <property type="match status" value="1"/>
</dbReference>
<dbReference type="AlphaFoldDB" id="A0A1W0A7I6"/>
<dbReference type="InterPro" id="IPR016024">
    <property type="entry name" value="ARM-type_fold"/>
</dbReference>
<evidence type="ECO:0000259" key="1">
    <source>
        <dbReference type="Pfam" id="PF13251"/>
    </source>
</evidence>
<dbReference type="Gene3D" id="1.25.10.10">
    <property type="entry name" value="Leucine-rich Repeat Variant"/>
    <property type="match status" value="3"/>
</dbReference>
<feature type="domain" description="DUF4042" evidence="1">
    <location>
        <begin position="285"/>
        <end position="478"/>
    </location>
</feature>
<accession>A0A1W0A7I6</accession>
<dbReference type="InterPro" id="IPR052107">
    <property type="entry name" value="HEAT6"/>
</dbReference>
<proteinExistence type="predicted"/>
<sequence length="1019" mass="114100">MWTSTSRCTTRAWANVRGKLKANDTLLSNAALNGFLAQILTLPLPPPRMRTEEVGATVALLAAVLPSNAELLVTEFMQVLRYCFKEKLILTSDHLNGLLPFCMQALQQCPSWYAEDILMGMVLILNDNAERCKGLHETIFNAGKRYLDAASADAGARYAATQCMTHILHVSTGTVPSFAMDLWNTMVDNFLQQSRQLHGDSPEHPWSIDRVLYKTCIASMECLLALLQMTEETPLKQQIELQLATLLSSLRQILGCGLHFNGRANSISDSDSESTKRSVGLSSRLRLIVVRLLDAILRFSPSTITNSITMYLPDKTSTHMLLYNQEPSILTLIISDSYELVRLEALKWLEHNWQQMNLRLLLTGAKQSTGSFPFKPLSTTALLMVIQTHLTLLHVIRTEVDAAVMVQALKTLTLLSQQCPYTHMERQLARSTTTPSLTTLLHAILSHVHTVLFMTDHSIRVAALACMSSLLSTNDPVPSILAWLKRTDENPVVLSLPLYKQSTKHFVCRKNSFLFEMIGHAKAIDSHTVPFHRLDAMALLSKVAKNYAPALSGHWDRFSDFLLVAFRDVDQNVRLQAVKILENYIKGETHHNYYLSFLSTHVVRAFQDPSHHVRASVCACFTLLRESDWAILSPREYQSIFLSTPKDASPVVRAAGFRLLGALVLLPCFKTREFVSNVVRLGMELSKDTTLNVRVRVVWAIGNACTTPGPDSTEAQDMPWLIMLLEPDLVYQVLECMLAMVDDNDKVASSVVRTMGLVARWLCAPPYLSQVAQSPSTRNLNPTRLLTTAMESLAKKIGDGAPKVRWNSCHALAKIFQSPQLPVASAPWTPTVFTALRTAIQQQENFKVRISAAMALRVSLTRVSYGNFYERIVTTIVDALDTVVELKDIQEFKYKPQLELQLSFTLLHLVAVANPGDDEVMLGSILARKYKDFVYDWLYHHQHKIYAAIFGDEVDEDPSGADEGHEVNPLTCGQVVQACNVLHRVVQTYCPHTTACLAQIAEVKMVFEMDLSELKGFEF</sequence>
<dbReference type="PANTHER" id="PTHR13366:SF0">
    <property type="entry name" value="HEAT REPEAT-CONTAINING PROTEIN 6"/>
    <property type="match status" value="1"/>
</dbReference>
<dbReference type="Proteomes" id="UP000243217">
    <property type="component" value="Unassembled WGS sequence"/>
</dbReference>
<reference evidence="2 3" key="1">
    <citation type="journal article" date="2014" name="Genome Biol. Evol.">
        <title>The secreted proteins of Achlya hypogyna and Thraustotheca clavata identify the ancestral oomycete secretome and reveal gene acquisitions by horizontal gene transfer.</title>
        <authorList>
            <person name="Misner I."/>
            <person name="Blouin N."/>
            <person name="Leonard G."/>
            <person name="Richards T.A."/>
            <person name="Lane C.E."/>
        </authorList>
    </citation>
    <scope>NUCLEOTIDE SEQUENCE [LARGE SCALE GENOMIC DNA]</scope>
    <source>
        <strain evidence="2 3">ATCC 34112</strain>
    </source>
</reference>
<comment type="caution">
    <text evidence="2">The sequence shown here is derived from an EMBL/GenBank/DDBJ whole genome shotgun (WGS) entry which is preliminary data.</text>
</comment>
<keyword evidence="3" id="KW-1185">Reference proteome</keyword>
<name>A0A1W0A7I6_9STRA</name>
<dbReference type="SUPFAM" id="SSF48371">
    <property type="entry name" value="ARM repeat"/>
    <property type="match status" value="1"/>
</dbReference>
<protein>
    <recommendedName>
        <fullName evidence="1">DUF4042 domain-containing protein</fullName>
    </recommendedName>
</protein>
<dbReference type="InterPro" id="IPR011989">
    <property type="entry name" value="ARM-like"/>
</dbReference>